<dbReference type="InterPro" id="IPR018499">
    <property type="entry name" value="Tetraspanin/Peripherin"/>
</dbReference>
<keyword evidence="8" id="KW-1185">Reference proteome</keyword>
<dbReference type="InterPro" id="IPR044991">
    <property type="entry name" value="TET_plant"/>
</dbReference>
<evidence type="ECO:0000256" key="2">
    <source>
        <dbReference type="ARBA" id="ARBA00006840"/>
    </source>
</evidence>
<name>A0AAN7LXN6_TRANT</name>
<dbReference type="GO" id="GO:0016020">
    <property type="term" value="C:membrane"/>
    <property type="evidence" value="ECO:0007669"/>
    <property type="project" value="UniProtKB-SubCell"/>
</dbReference>
<keyword evidence="5 6" id="KW-0472">Membrane</keyword>
<gene>
    <name evidence="7" type="ORF">SAY86_012238</name>
</gene>
<accession>A0AAN7LXN6</accession>
<evidence type="ECO:0000256" key="6">
    <source>
        <dbReference type="SAM" id="Phobius"/>
    </source>
</evidence>
<comment type="caution">
    <text evidence="7">The sequence shown here is derived from an EMBL/GenBank/DDBJ whole genome shotgun (WGS) entry which is preliminary data.</text>
</comment>
<sequence>MAQRNNVIGAINLIAFLLSVPIIGAGVWLVTQSDNSCVNILHWPVIILGTLSLLAALAGLVGGFFRIRWLYVIYLVAMFVLIVLLACVVVLVYIVTVRGHGHPVPGRAYLEYDLDDFSWWMKRRVNSSDKWDSIRTCLSSTSMCSDLNQSYRTAQDFFNAGISPLQSGCCKPPTECGYTFVNPTYWISPTDTTADKDCLKWSNNQTQLCYNCDSCKASLVANLNKEWRRADIVLMIAGIGLVWVYLVGLCAFRKAKTVDHFQRYEQGFT</sequence>
<feature type="transmembrane region" description="Helical" evidence="6">
    <location>
        <begin position="232"/>
        <end position="252"/>
    </location>
</feature>
<comment type="similarity">
    <text evidence="2">Belongs to the tetraspanin (TM4SF) family.</text>
</comment>
<dbReference type="GO" id="GO:0009734">
    <property type="term" value="P:auxin-activated signaling pathway"/>
    <property type="evidence" value="ECO:0007669"/>
    <property type="project" value="InterPro"/>
</dbReference>
<dbReference type="AlphaFoldDB" id="A0AAN7LXN6"/>
<evidence type="ECO:0000313" key="7">
    <source>
        <dbReference type="EMBL" id="KAK4794244.1"/>
    </source>
</evidence>
<evidence type="ECO:0000256" key="1">
    <source>
        <dbReference type="ARBA" id="ARBA00004141"/>
    </source>
</evidence>
<protein>
    <submittedName>
        <fullName evidence="7">Uncharacterized protein</fullName>
    </submittedName>
</protein>
<reference evidence="7 8" key="1">
    <citation type="journal article" date="2023" name="Hortic Res">
        <title>Pangenome of water caltrop reveals structural variations and asymmetric subgenome divergence after allopolyploidization.</title>
        <authorList>
            <person name="Zhang X."/>
            <person name="Chen Y."/>
            <person name="Wang L."/>
            <person name="Yuan Y."/>
            <person name="Fang M."/>
            <person name="Shi L."/>
            <person name="Lu R."/>
            <person name="Comes H.P."/>
            <person name="Ma Y."/>
            <person name="Chen Y."/>
            <person name="Huang G."/>
            <person name="Zhou Y."/>
            <person name="Zheng Z."/>
            <person name="Qiu Y."/>
        </authorList>
    </citation>
    <scope>NUCLEOTIDE SEQUENCE [LARGE SCALE GENOMIC DNA]</scope>
    <source>
        <strain evidence="7">F231</strain>
    </source>
</reference>
<evidence type="ECO:0000256" key="3">
    <source>
        <dbReference type="ARBA" id="ARBA00022692"/>
    </source>
</evidence>
<keyword evidence="3 6" id="KW-0812">Transmembrane</keyword>
<evidence type="ECO:0000256" key="4">
    <source>
        <dbReference type="ARBA" id="ARBA00022989"/>
    </source>
</evidence>
<dbReference type="Pfam" id="PF00335">
    <property type="entry name" value="Tetraspanin"/>
    <property type="match status" value="1"/>
</dbReference>
<evidence type="ECO:0000256" key="5">
    <source>
        <dbReference type="ARBA" id="ARBA00023136"/>
    </source>
</evidence>
<dbReference type="EMBL" id="JAXQNO010000007">
    <property type="protein sequence ID" value="KAK4794244.1"/>
    <property type="molecule type" value="Genomic_DNA"/>
</dbReference>
<organism evidence="7 8">
    <name type="scientific">Trapa natans</name>
    <name type="common">Water chestnut</name>
    <dbReference type="NCBI Taxonomy" id="22666"/>
    <lineage>
        <taxon>Eukaryota</taxon>
        <taxon>Viridiplantae</taxon>
        <taxon>Streptophyta</taxon>
        <taxon>Embryophyta</taxon>
        <taxon>Tracheophyta</taxon>
        <taxon>Spermatophyta</taxon>
        <taxon>Magnoliopsida</taxon>
        <taxon>eudicotyledons</taxon>
        <taxon>Gunneridae</taxon>
        <taxon>Pentapetalae</taxon>
        <taxon>rosids</taxon>
        <taxon>malvids</taxon>
        <taxon>Myrtales</taxon>
        <taxon>Lythraceae</taxon>
        <taxon>Trapa</taxon>
    </lineage>
</organism>
<evidence type="ECO:0000313" key="8">
    <source>
        <dbReference type="Proteomes" id="UP001346149"/>
    </source>
</evidence>
<dbReference type="Proteomes" id="UP001346149">
    <property type="component" value="Unassembled WGS sequence"/>
</dbReference>
<feature type="transmembrane region" description="Helical" evidence="6">
    <location>
        <begin position="7"/>
        <end position="29"/>
    </location>
</feature>
<keyword evidence="4 6" id="KW-1133">Transmembrane helix</keyword>
<feature type="transmembrane region" description="Helical" evidence="6">
    <location>
        <begin position="41"/>
        <end position="65"/>
    </location>
</feature>
<dbReference type="PANTHER" id="PTHR32191">
    <property type="entry name" value="TETRASPANIN-8-RELATED"/>
    <property type="match status" value="1"/>
</dbReference>
<feature type="transmembrane region" description="Helical" evidence="6">
    <location>
        <begin position="72"/>
        <end position="95"/>
    </location>
</feature>
<proteinExistence type="inferred from homology"/>
<comment type="subcellular location">
    <subcellularLocation>
        <location evidence="1">Membrane</location>
        <topology evidence="1">Multi-pass membrane protein</topology>
    </subcellularLocation>
</comment>